<dbReference type="Proteomes" id="UP000321580">
    <property type="component" value="Unassembled WGS sequence"/>
</dbReference>
<sequence>MKPLLSACLLALLAATAFPLQAQLSRANKDYELGAYNLAVRSYLELLEKRPANYEAMVRLADSYRYLNQMEEARSWFEKVIREHKLQGEELFQYALVLKALGQYDKAEQWFNAYARSNKDGAEKGSHFAQSCAFARNQQGLSSPYLVSNEYINTNASDFGLAFYGEEVMFSSARSDLQQPGATWTGKANNQLYRARVSGNGFLDAAVPQRSPLRENFVNIGPVAFTPELDEVIYTKNNFIDGTRHVPTGGLELSLYISPVNRGGDWTEEMPFPYNGNGFSTGWPSLSPDGNTLYFASNRPDGFGGFDIYVSYRMGNTWSAPENLGPIVNSAGDEISPFFDGNMLYFSSNWHQGLGGYDIFRAETANGRWARIFHLGNLVNSPRDDYGFVFDSFRNLGYLVSNRPGGRGAEDIYKVFKSADNIVLNIRNASDGQPIPYASVDFINCGEGLFRADAQGTYSFQAVEGLDCNVVIRADGYTDAVFRVSTLGLRQNREHDIMLSRLGEQFQGQVTSYQTRMPVSGVSVMATNQATSTTMESMTGTNGEYTLALAPNASYLIRYSRPGFRDISRTVNTSDGLDGDILGSIAMLPIDAAVSPPPPGTMPRPGVLEEPTAPTEPAAPTVSGFAVQVAALSQPGLDAFSNLTGVGQVYSKVEGGKYKIRVGVFSSRSEANQALSAIKAKGYKEAFLVTEEGVNQGFSPKGGSTMAEPEIAPPARRVGQGSFKVQLAAYKDPRWFDGSAIKGLGPIEDVRRSDGLTVMYLSGFRTVEEAVQAWQAARAAGFNTSFVVREANGAMEKVYP</sequence>
<accession>A0A5C6RHY0</accession>
<dbReference type="SUPFAM" id="SSF48452">
    <property type="entry name" value="TPR-like"/>
    <property type="match status" value="1"/>
</dbReference>
<proteinExistence type="predicted"/>
<dbReference type="Gene3D" id="3.30.70.1070">
    <property type="entry name" value="Sporulation related repeat"/>
    <property type="match status" value="1"/>
</dbReference>
<dbReference type="RefSeq" id="WP_147168566.1">
    <property type="nucleotide sequence ID" value="NZ_VOOR01000038.1"/>
</dbReference>
<dbReference type="AlphaFoldDB" id="A0A5C6RHY0"/>
<evidence type="ECO:0000256" key="2">
    <source>
        <dbReference type="SAM" id="SignalP"/>
    </source>
</evidence>
<keyword evidence="2" id="KW-0732">Signal</keyword>
<dbReference type="EMBL" id="VOOR01000038">
    <property type="protein sequence ID" value="TXB62058.1"/>
    <property type="molecule type" value="Genomic_DNA"/>
</dbReference>
<dbReference type="InterPro" id="IPR019734">
    <property type="entry name" value="TPR_rpt"/>
</dbReference>
<dbReference type="InterPro" id="IPR008969">
    <property type="entry name" value="CarboxyPept-like_regulatory"/>
</dbReference>
<keyword evidence="5" id="KW-1185">Reference proteome</keyword>
<dbReference type="Pfam" id="PF07676">
    <property type="entry name" value="PD40"/>
    <property type="match status" value="2"/>
</dbReference>
<feature type="signal peptide" evidence="2">
    <location>
        <begin position="1"/>
        <end position="22"/>
    </location>
</feature>
<feature type="domain" description="SPOR" evidence="3">
    <location>
        <begin position="612"/>
        <end position="691"/>
    </location>
</feature>
<dbReference type="InterPro" id="IPR011990">
    <property type="entry name" value="TPR-like_helical_dom_sf"/>
</dbReference>
<dbReference type="Gene3D" id="2.60.40.1120">
    <property type="entry name" value="Carboxypeptidase-like, regulatory domain"/>
    <property type="match status" value="1"/>
</dbReference>
<dbReference type="SUPFAM" id="SSF49464">
    <property type="entry name" value="Carboxypeptidase regulatory domain-like"/>
    <property type="match status" value="1"/>
</dbReference>
<dbReference type="Pfam" id="PF13620">
    <property type="entry name" value="CarboxypepD_reg"/>
    <property type="match status" value="1"/>
</dbReference>
<protein>
    <recommendedName>
        <fullName evidence="3">SPOR domain-containing protein</fullName>
    </recommendedName>
</protein>
<name>A0A5C6RHY0_9BACT</name>
<evidence type="ECO:0000256" key="1">
    <source>
        <dbReference type="SAM" id="MobiDB-lite"/>
    </source>
</evidence>
<evidence type="ECO:0000259" key="3">
    <source>
        <dbReference type="PROSITE" id="PS51724"/>
    </source>
</evidence>
<dbReference type="Pfam" id="PF05036">
    <property type="entry name" value="SPOR"/>
    <property type="match status" value="1"/>
</dbReference>
<dbReference type="Gene3D" id="1.25.40.10">
    <property type="entry name" value="Tetratricopeptide repeat domain"/>
    <property type="match status" value="1"/>
</dbReference>
<feature type="compositionally biased region" description="Low complexity" evidence="1">
    <location>
        <begin position="603"/>
        <end position="619"/>
    </location>
</feature>
<dbReference type="SUPFAM" id="SSF110997">
    <property type="entry name" value="Sporulation related repeat"/>
    <property type="match status" value="1"/>
</dbReference>
<dbReference type="Gene3D" id="2.120.10.30">
    <property type="entry name" value="TolB, C-terminal domain"/>
    <property type="match status" value="1"/>
</dbReference>
<evidence type="ECO:0000313" key="4">
    <source>
        <dbReference type="EMBL" id="TXB62058.1"/>
    </source>
</evidence>
<dbReference type="OrthoDB" id="9809364at2"/>
<evidence type="ECO:0000313" key="5">
    <source>
        <dbReference type="Proteomes" id="UP000321580"/>
    </source>
</evidence>
<comment type="caution">
    <text evidence="4">The sequence shown here is derived from an EMBL/GenBank/DDBJ whole genome shotgun (WGS) entry which is preliminary data.</text>
</comment>
<feature type="region of interest" description="Disordered" evidence="1">
    <location>
        <begin position="597"/>
        <end position="619"/>
    </location>
</feature>
<dbReference type="InterPro" id="IPR011659">
    <property type="entry name" value="WD40"/>
</dbReference>
<organism evidence="4 5">
    <name type="scientific">Phaeodactylibacter luteus</name>
    <dbReference type="NCBI Taxonomy" id="1564516"/>
    <lineage>
        <taxon>Bacteria</taxon>
        <taxon>Pseudomonadati</taxon>
        <taxon>Bacteroidota</taxon>
        <taxon>Saprospiria</taxon>
        <taxon>Saprospirales</taxon>
        <taxon>Haliscomenobacteraceae</taxon>
        <taxon>Phaeodactylibacter</taxon>
    </lineage>
</organism>
<dbReference type="PROSITE" id="PS51724">
    <property type="entry name" value="SPOR"/>
    <property type="match status" value="1"/>
</dbReference>
<dbReference type="InterPro" id="IPR007730">
    <property type="entry name" value="SPOR-like_dom"/>
</dbReference>
<feature type="chain" id="PRO_5023113938" description="SPOR domain-containing protein" evidence="2">
    <location>
        <begin position="23"/>
        <end position="800"/>
    </location>
</feature>
<dbReference type="Pfam" id="PF13181">
    <property type="entry name" value="TPR_8"/>
    <property type="match status" value="1"/>
</dbReference>
<reference evidence="4 5" key="1">
    <citation type="submission" date="2019-08" db="EMBL/GenBank/DDBJ databases">
        <title>Genome of Phaeodactylibacter luteus.</title>
        <authorList>
            <person name="Bowman J.P."/>
        </authorList>
    </citation>
    <scope>NUCLEOTIDE SEQUENCE [LARGE SCALE GENOMIC DNA]</scope>
    <source>
        <strain evidence="4 5">KCTC 42180</strain>
    </source>
</reference>
<dbReference type="InterPro" id="IPR011042">
    <property type="entry name" value="6-blade_b-propeller_TolB-like"/>
</dbReference>
<dbReference type="SUPFAM" id="SSF82171">
    <property type="entry name" value="DPP6 N-terminal domain-like"/>
    <property type="match status" value="1"/>
</dbReference>
<dbReference type="InterPro" id="IPR036680">
    <property type="entry name" value="SPOR-like_sf"/>
</dbReference>
<dbReference type="GO" id="GO:0042834">
    <property type="term" value="F:peptidoglycan binding"/>
    <property type="evidence" value="ECO:0007669"/>
    <property type="project" value="InterPro"/>
</dbReference>
<gene>
    <name evidence="4" type="ORF">FRY97_15985</name>
</gene>